<evidence type="ECO:0000256" key="3">
    <source>
        <dbReference type="ARBA" id="ARBA00022842"/>
    </source>
</evidence>
<dbReference type="GO" id="GO:0046872">
    <property type="term" value="F:metal ion binding"/>
    <property type="evidence" value="ECO:0007669"/>
    <property type="project" value="UniProtKB-KW"/>
</dbReference>
<keyword evidence="5" id="KW-1185">Reference proteome</keyword>
<name>A0A8J5QPS3_9ASCO</name>
<accession>A0A8J5QPS3</accession>
<dbReference type="GO" id="GO:0008299">
    <property type="term" value="P:isoprenoid biosynthetic process"/>
    <property type="evidence" value="ECO:0007669"/>
    <property type="project" value="InterPro"/>
</dbReference>
<evidence type="ECO:0000256" key="2">
    <source>
        <dbReference type="ARBA" id="ARBA00022723"/>
    </source>
</evidence>
<dbReference type="PANTHER" id="PTHR12001:SF44">
    <property type="entry name" value="GERANYLGERANYL PYROPHOSPHATE SYNTHASE"/>
    <property type="match status" value="1"/>
</dbReference>
<proteinExistence type="predicted"/>
<gene>
    <name evidence="4" type="ORF">J8A68_002282</name>
</gene>
<evidence type="ECO:0000313" key="5">
    <source>
        <dbReference type="Proteomes" id="UP000694255"/>
    </source>
</evidence>
<dbReference type="Pfam" id="PF00348">
    <property type="entry name" value="polyprenyl_synt"/>
    <property type="match status" value="1"/>
</dbReference>
<comment type="caution">
    <text evidence="4">The sequence shown here is derived from an EMBL/GenBank/DDBJ whole genome shotgun (WGS) entry which is preliminary data.</text>
</comment>
<reference evidence="4 5" key="1">
    <citation type="journal article" date="2021" name="DNA Res.">
        <title>Genome analysis of Candida subhashii reveals its hybrid nature and dual mitochondrial genome conformations.</title>
        <authorList>
            <person name="Mixao V."/>
            <person name="Hegedusova E."/>
            <person name="Saus E."/>
            <person name="Pryszcz L.P."/>
            <person name="Cillingova A."/>
            <person name="Nosek J."/>
            <person name="Gabaldon T."/>
        </authorList>
    </citation>
    <scope>NUCLEOTIDE SEQUENCE [LARGE SCALE GENOMIC DNA]</scope>
    <source>
        <strain evidence="4 5">CBS 10753</strain>
    </source>
</reference>
<organism evidence="4 5">
    <name type="scientific">[Candida] subhashii</name>
    <dbReference type="NCBI Taxonomy" id="561895"/>
    <lineage>
        <taxon>Eukaryota</taxon>
        <taxon>Fungi</taxon>
        <taxon>Dikarya</taxon>
        <taxon>Ascomycota</taxon>
        <taxon>Saccharomycotina</taxon>
        <taxon>Pichiomycetes</taxon>
        <taxon>Debaryomycetaceae</taxon>
        <taxon>Spathaspora</taxon>
    </lineage>
</organism>
<dbReference type="EMBL" id="JAGSYN010000104">
    <property type="protein sequence ID" value="KAG7664178.1"/>
    <property type="molecule type" value="Genomic_DNA"/>
</dbReference>
<dbReference type="GO" id="GO:0004659">
    <property type="term" value="F:prenyltransferase activity"/>
    <property type="evidence" value="ECO:0007669"/>
    <property type="project" value="InterPro"/>
</dbReference>
<dbReference type="Proteomes" id="UP000694255">
    <property type="component" value="Unassembled WGS sequence"/>
</dbReference>
<dbReference type="OrthoDB" id="6921389at2759"/>
<dbReference type="InterPro" id="IPR000092">
    <property type="entry name" value="Polyprenyl_synt"/>
</dbReference>
<dbReference type="PROSITE" id="PS00723">
    <property type="entry name" value="POLYPRENYL_SYNTHASE_1"/>
    <property type="match status" value="1"/>
</dbReference>
<dbReference type="PANTHER" id="PTHR12001">
    <property type="entry name" value="GERANYLGERANYL PYROPHOSPHATE SYNTHASE"/>
    <property type="match status" value="1"/>
</dbReference>
<dbReference type="RefSeq" id="XP_049264410.1">
    <property type="nucleotide sequence ID" value="XM_049406015.1"/>
</dbReference>
<dbReference type="CDD" id="cd00685">
    <property type="entry name" value="Trans_IPPS_HT"/>
    <property type="match status" value="1"/>
</dbReference>
<dbReference type="AlphaFoldDB" id="A0A8J5QPS3"/>
<sequence>MNIDIDKIIDPIDTHPSNELITQPYTYLSSIPGNNNNVRTRFIQAFNQLYYHITNQALLSGIGDIISIFHNSSLLIDDIEDSSMYRRGMPAAHTKFGVPLTINCGNLMYFIALQRTQNELPKLAGEEVDGEKLRLEISKILIDEMLNLHHGQGLDIYWRDYLRKMETLPSVEEYLEMVKDKTGGLFRLSIKLLALFSPDRKEGDGDGFDDLIPVANLLGIIYQIRDDYLNLIDTKYSAMKGIAGEDLIEGKLSLPILHCLRTTDSSSPVHKILYEFPTAEERLGQSELIEQCIRYMQTESGSLKYTFGLIKQLETKVKSLILKSNPQPDSLLIHIIDHLCDI</sequence>
<dbReference type="InterPro" id="IPR033749">
    <property type="entry name" value="Polyprenyl_synt_CS"/>
</dbReference>
<keyword evidence="3" id="KW-0460">Magnesium</keyword>
<dbReference type="GeneID" id="73469083"/>
<keyword evidence="1" id="KW-0808">Transferase</keyword>
<evidence type="ECO:0000256" key="1">
    <source>
        <dbReference type="ARBA" id="ARBA00022679"/>
    </source>
</evidence>
<keyword evidence="2" id="KW-0479">Metal-binding</keyword>
<protein>
    <submittedName>
        <fullName evidence="4">BTS1</fullName>
    </submittedName>
</protein>
<dbReference type="SFLD" id="SFLDS00005">
    <property type="entry name" value="Isoprenoid_Synthase_Type_I"/>
    <property type="match status" value="1"/>
</dbReference>
<dbReference type="PROSITE" id="PS00444">
    <property type="entry name" value="POLYPRENYL_SYNTHASE_2"/>
    <property type="match status" value="1"/>
</dbReference>
<evidence type="ECO:0000313" key="4">
    <source>
        <dbReference type="EMBL" id="KAG7664178.1"/>
    </source>
</evidence>